<organism evidence="2 3">
    <name type="scientific">Marivita hallyeonensis</name>
    <dbReference type="NCBI Taxonomy" id="996342"/>
    <lineage>
        <taxon>Bacteria</taxon>
        <taxon>Pseudomonadati</taxon>
        <taxon>Pseudomonadota</taxon>
        <taxon>Alphaproteobacteria</taxon>
        <taxon>Rhodobacterales</taxon>
        <taxon>Roseobacteraceae</taxon>
        <taxon>Marivita</taxon>
    </lineage>
</organism>
<feature type="signal peptide" evidence="1">
    <location>
        <begin position="1"/>
        <end position="18"/>
    </location>
</feature>
<reference evidence="2 3" key="1">
    <citation type="submission" date="2016-11" db="EMBL/GenBank/DDBJ databases">
        <authorList>
            <person name="Jaros S."/>
            <person name="Januszkiewicz K."/>
            <person name="Wedrychowicz H."/>
        </authorList>
    </citation>
    <scope>NUCLEOTIDE SEQUENCE [LARGE SCALE GENOMIC DNA]</scope>
    <source>
        <strain evidence="2 3">DSM 29431</strain>
    </source>
</reference>
<dbReference type="Pfam" id="PF14247">
    <property type="entry name" value="DUF4344"/>
    <property type="match status" value="2"/>
</dbReference>
<evidence type="ECO:0000313" key="3">
    <source>
        <dbReference type="Proteomes" id="UP000184221"/>
    </source>
</evidence>
<dbReference type="STRING" id="996342.SAMN05443551_3553"/>
<dbReference type="OrthoDB" id="935695at2"/>
<proteinExistence type="predicted"/>
<sequence>MRSALGLTLALAATPLCADEAEDAFVEANILGIFYHELGHALIDVLQMPVFGQEEDAADVASILLIDQFFEPEAALQMAYDVSDGFWAEAEVNHDDPVPYWDVHGPDEQRFYNTVCLFYGGDPETRDVFAEDMGLPEDRAEYCPEEYDLALDSWGAVFDDLTGDGVPMAFVTEGPGSITSDVIGAEVAALNEDFAFPSEILVRVEPCGEANAFYDPSDQSIIMCQEFEDHLRDLFTVLGN</sequence>
<dbReference type="RefSeq" id="WP_072779427.1">
    <property type="nucleotide sequence ID" value="NZ_FQXC01000005.1"/>
</dbReference>
<gene>
    <name evidence="2" type="ORF">SAMN05443551_3553</name>
</gene>
<keyword evidence="3" id="KW-1185">Reference proteome</keyword>
<name>A0A1M5WVZ4_9RHOB</name>
<dbReference type="Proteomes" id="UP000184221">
    <property type="component" value="Unassembled WGS sequence"/>
</dbReference>
<accession>A0A1M5WVZ4</accession>
<evidence type="ECO:0000313" key="2">
    <source>
        <dbReference type="EMBL" id="SHH91661.1"/>
    </source>
</evidence>
<feature type="chain" id="PRO_5012274233" evidence="1">
    <location>
        <begin position="19"/>
        <end position="240"/>
    </location>
</feature>
<protein>
    <submittedName>
        <fullName evidence="2">Putative metallopeptidase</fullName>
    </submittedName>
</protein>
<keyword evidence="1" id="KW-0732">Signal</keyword>
<dbReference type="EMBL" id="FQXC01000005">
    <property type="protein sequence ID" value="SHH91661.1"/>
    <property type="molecule type" value="Genomic_DNA"/>
</dbReference>
<dbReference type="AlphaFoldDB" id="A0A1M5WVZ4"/>
<dbReference type="InterPro" id="IPR025644">
    <property type="entry name" value="DUF4344"/>
</dbReference>
<evidence type="ECO:0000256" key="1">
    <source>
        <dbReference type="SAM" id="SignalP"/>
    </source>
</evidence>